<evidence type="ECO:0000313" key="12">
    <source>
        <dbReference type="Proteomes" id="UP000069912"/>
    </source>
</evidence>
<accession>A0A0X8FCP8</accession>
<dbReference type="KEGG" id="asan:AWM72_00910"/>
<dbReference type="Proteomes" id="UP000234239">
    <property type="component" value="Unassembled WGS sequence"/>
</dbReference>
<reference evidence="11 13" key="3">
    <citation type="submission" date="2017-12" db="EMBL/GenBank/DDBJ databases">
        <title>Phylogenetic diversity of female urinary microbiome.</title>
        <authorList>
            <person name="Thomas-White K."/>
            <person name="Wolfe A.J."/>
        </authorList>
    </citation>
    <scope>NUCLEOTIDE SEQUENCE [LARGE SCALE GENOMIC DNA]</scope>
    <source>
        <strain evidence="11 13">UMB0139</strain>
    </source>
</reference>
<dbReference type="InterPro" id="IPR042177">
    <property type="entry name" value="Cell/Rod_1"/>
</dbReference>
<keyword evidence="12" id="KW-1185">Reference proteome</keyword>
<comment type="similarity">
    <text evidence="1 5">Belongs to the MreC family.</text>
</comment>
<evidence type="ECO:0000256" key="4">
    <source>
        <dbReference type="ARBA" id="ARBA00032089"/>
    </source>
</evidence>
<feature type="transmembrane region" description="Helical" evidence="8">
    <location>
        <begin position="16"/>
        <end position="35"/>
    </location>
</feature>
<dbReference type="AlphaFoldDB" id="A0A0X8FCP8"/>
<dbReference type="Pfam" id="PF04085">
    <property type="entry name" value="MreC"/>
    <property type="match status" value="1"/>
</dbReference>
<dbReference type="PANTHER" id="PTHR34138">
    <property type="entry name" value="CELL SHAPE-DETERMINING PROTEIN MREC"/>
    <property type="match status" value="1"/>
</dbReference>
<evidence type="ECO:0000256" key="7">
    <source>
        <dbReference type="SAM" id="MobiDB-lite"/>
    </source>
</evidence>
<dbReference type="Gene3D" id="2.40.10.340">
    <property type="entry name" value="Rod shape-determining protein MreC, domain 1"/>
    <property type="match status" value="1"/>
</dbReference>
<dbReference type="PANTHER" id="PTHR34138:SF1">
    <property type="entry name" value="CELL SHAPE-DETERMINING PROTEIN MREC"/>
    <property type="match status" value="1"/>
</dbReference>
<reference evidence="10 12" key="1">
    <citation type="journal article" date="2016" name="Genome Announc.">
        <title>Complete Genome Sequences of Aerococcus christensenii CCUG 28831T, Aerococcus sanguinicola CCUG 43001T, Aerococcus urinae CCUG 36881T, Aerococcus urinaeequi CCUG 28094T, Aerococcus urinaehominis CCUG 42038 BT, and Aerococcus viridans CCUG 4311T.</title>
        <authorList>
            <person name="Carkaci D."/>
            <person name="Dargis R."/>
            <person name="Nielsen X.C."/>
            <person name="Skovgaard O."/>
            <person name="Fuursted K."/>
            <person name="Christensen J.J."/>
        </authorList>
    </citation>
    <scope>NUCLEOTIDE SEQUENCE [LARGE SCALE GENOMIC DNA]</scope>
    <source>
        <strain evidence="10 12">CCUG43001</strain>
    </source>
</reference>
<dbReference type="EMBL" id="PKGY01000005">
    <property type="protein sequence ID" value="PKZ21087.1"/>
    <property type="molecule type" value="Genomic_DNA"/>
</dbReference>
<evidence type="ECO:0000313" key="10">
    <source>
        <dbReference type="EMBL" id="AMB94923.1"/>
    </source>
</evidence>
<dbReference type="Gene3D" id="2.40.10.350">
    <property type="entry name" value="Rod shape-determining protein MreC, domain 2"/>
    <property type="match status" value="1"/>
</dbReference>
<name>A0A0X8FCP8_9LACT</name>
<comment type="function">
    <text evidence="5">Involved in formation and maintenance of cell shape.</text>
</comment>
<dbReference type="NCBIfam" id="TIGR00219">
    <property type="entry name" value="mreC"/>
    <property type="match status" value="1"/>
</dbReference>
<reference evidence="12" key="2">
    <citation type="submission" date="2016-01" db="EMBL/GenBank/DDBJ databases">
        <title>Six Aerococcus type strain genome sequencing and assembly using PacBio and Illumina Hiseq.</title>
        <authorList>
            <person name="Carkaci D."/>
            <person name="Dargis R."/>
            <person name="Nielsen X.C."/>
            <person name="Skovgaard O."/>
            <person name="Fuursted K."/>
            <person name="Christensen J.J."/>
        </authorList>
    </citation>
    <scope>NUCLEOTIDE SEQUENCE [LARGE SCALE GENOMIC DNA]</scope>
    <source>
        <strain evidence="12">CCUG43001</strain>
    </source>
</reference>
<evidence type="ECO:0000256" key="5">
    <source>
        <dbReference type="PIRNR" id="PIRNR038471"/>
    </source>
</evidence>
<evidence type="ECO:0000259" key="9">
    <source>
        <dbReference type="Pfam" id="PF04085"/>
    </source>
</evidence>
<evidence type="ECO:0000256" key="2">
    <source>
        <dbReference type="ARBA" id="ARBA00013855"/>
    </source>
</evidence>
<keyword evidence="3 5" id="KW-0133">Cell shape</keyword>
<evidence type="ECO:0000256" key="6">
    <source>
        <dbReference type="SAM" id="Coils"/>
    </source>
</evidence>
<gene>
    <name evidence="11" type="primary">mreC</name>
    <name evidence="10" type="ORF">AWM72_00910</name>
    <name evidence="11" type="ORF">CYJ28_08835</name>
</gene>
<evidence type="ECO:0000256" key="3">
    <source>
        <dbReference type="ARBA" id="ARBA00022960"/>
    </source>
</evidence>
<evidence type="ECO:0000313" key="11">
    <source>
        <dbReference type="EMBL" id="PKZ21087.1"/>
    </source>
</evidence>
<feature type="compositionally biased region" description="Acidic residues" evidence="7">
    <location>
        <begin position="295"/>
        <end position="309"/>
    </location>
</feature>
<evidence type="ECO:0000256" key="8">
    <source>
        <dbReference type="SAM" id="Phobius"/>
    </source>
</evidence>
<dbReference type="GO" id="GO:0008360">
    <property type="term" value="P:regulation of cell shape"/>
    <property type="evidence" value="ECO:0007669"/>
    <property type="project" value="UniProtKB-KW"/>
</dbReference>
<keyword evidence="8" id="KW-1133">Transmembrane helix</keyword>
<dbReference type="OrthoDB" id="9792313at2"/>
<keyword evidence="6" id="KW-0175">Coiled coil</keyword>
<evidence type="ECO:0000256" key="1">
    <source>
        <dbReference type="ARBA" id="ARBA00009369"/>
    </source>
</evidence>
<feature type="domain" description="Rod shape-determining protein MreC beta-barrel core" evidence="9">
    <location>
        <begin position="129"/>
        <end position="281"/>
    </location>
</feature>
<keyword evidence="8" id="KW-0812">Transmembrane</keyword>
<protein>
    <recommendedName>
        <fullName evidence="2 5">Cell shape-determining protein MreC</fullName>
    </recommendedName>
    <alternativeName>
        <fullName evidence="4 5">Cell shape protein MreC</fullName>
    </alternativeName>
</protein>
<dbReference type="InterPro" id="IPR007221">
    <property type="entry name" value="MreC"/>
</dbReference>
<feature type="region of interest" description="Disordered" evidence="7">
    <location>
        <begin position="286"/>
        <end position="309"/>
    </location>
</feature>
<dbReference type="Proteomes" id="UP000069912">
    <property type="component" value="Chromosome"/>
</dbReference>
<dbReference type="GO" id="GO:0005886">
    <property type="term" value="C:plasma membrane"/>
    <property type="evidence" value="ECO:0007669"/>
    <property type="project" value="TreeGrafter"/>
</dbReference>
<proteinExistence type="inferred from homology"/>
<dbReference type="InterPro" id="IPR042175">
    <property type="entry name" value="Cell/Rod_MreC_2"/>
</dbReference>
<dbReference type="InterPro" id="IPR055342">
    <property type="entry name" value="MreC_beta-barrel_core"/>
</dbReference>
<sequence length="309" mass="33794">MKGKISLRQFLKKRKLIVLLVSIMTSLSLIFFSLFGSHETPKPISWMNDLTAVVGRAVSSPGNFVMNFGDSVASLKNTYEENQSLKKQIGVLQDLKVQNESLKAENKELNDLLEIKPTLVDKKVIGGNVIARSPDFWVDYITIDLGSNNGLTTDMSVMSASGLIGRIVEVNPTSSKVQLLTSTANNSMEVAASIQIKDQIVHGVIKEYDRKEQELILSQVAQDAKINKGDMVTTSGLGGVSPEGIIIGEVIEAKTDEFGLSQKVRVKPAADFDDIRKVFVVMQDEEAKQAREEADQAEGEGSDEDSSNE</sequence>
<feature type="coiled-coil region" evidence="6">
    <location>
        <begin position="75"/>
        <end position="115"/>
    </location>
</feature>
<evidence type="ECO:0000313" key="13">
    <source>
        <dbReference type="Proteomes" id="UP000234239"/>
    </source>
</evidence>
<dbReference type="PIRSF" id="PIRSF038471">
    <property type="entry name" value="MreC"/>
    <property type="match status" value="1"/>
</dbReference>
<dbReference type="EMBL" id="CP014160">
    <property type="protein sequence ID" value="AMB94923.1"/>
    <property type="molecule type" value="Genomic_DNA"/>
</dbReference>
<keyword evidence="8" id="KW-0472">Membrane</keyword>
<organism evidence="10 12">
    <name type="scientific">Aerococcus sanguinicola</name>
    <dbReference type="NCBI Taxonomy" id="119206"/>
    <lineage>
        <taxon>Bacteria</taxon>
        <taxon>Bacillati</taxon>
        <taxon>Bacillota</taxon>
        <taxon>Bacilli</taxon>
        <taxon>Lactobacillales</taxon>
        <taxon>Aerococcaceae</taxon>
        <taxon>Aerococcus</taxon>
    </lineage>
</organism>